<dbReference type="AlphaFoldDB" id="A0A6A5SQP1"/>
<dbReference type="Proteomes" id="UP000800038">
    <property type="component" value="Unassembled WGS sequence"/>
</dbReference>
<sequence length="172" mass="19359">MTRALVTSIKDQLATSLANLQSSRHLYYLYLSSIKGRKLPCTFQSLTNKPTTLLMLRLGKPPKPFCPQHPGLVLLLHFGHVLPPPTPTPKHTCKASMTLPCRIRVVSGRVWMWRASRKGSSWLAESQWASSSGELKKTKECLVAFLGDLLWPKETTCCGSFGNPWQAIRRVW</sequence>
<protein>
    <submittedName>
        <fullName evidence="1">Uncharacterized protein</fullName>
    </submittedName>
</protein>
<evidence type="ECO:0000313" key="2">
    <source>
        <dbReference type="Proteomes" id="UP000800038"/>
    </source>
</evidence>
<name>A0A6A5SQP1_9PLEO</name>
<organism evidence="1 2">
    <name type="scientific">Clathrospora elynae</name>
    <dbReference type="NCBI Taxonomy" id="706981"/>
    <lineage>
        <taxon>Eukaryota</taxon>
        <taxon>Fungi</taxon>
        <taxon>Dikarya</taxon>
        <taxon>Ascomycota</taxon>
        <taxon>Pezizomycotina</taxon>
        <taxon>Dothideomycetes</taxon>
        <taxon>Pleosporomycetidae</taxon>
        <taxon>Pleosporales</taxon>
        <taxon>Diademaceae</taxon>
        <taxon>Clathrospora</taxon>
    </lineage>
</organism>
<reference evidence="1" key="1">
    <citation type="journal article" date="2020" name="Stud. Mycol.">
        <title>101 Dothideomycetes genomes: a test case for predicting lifestyles and emergence of pathogens.</title>
        <authorList>
            <person name="Haridas S."/>
            <person name="Albert R."/>
            <person name="Binder M."/>
            <person name="Bloem J."/>
            <person name="Labutti K."/>
            <person name="Salamov A."/>
            <person name="Andreopoulos B."/>
            <person name="Baker S."/>
            <person name="Barry K."/>
            <person name="Bills G."/>
            <person name="Bluhm B."/>
            <person name="Cannon C."/>
            <person name="Castanera R."/>
            <person name="Culley D."/>
            <person name="Daum C."/>
            <person name="Ezra D."/>
            <person name="Gonzalez J."/>
            <person name="Henrissat B."/>
            <person name="Kuo A."/>
            <person name="Liang C."/>
            <person name="Lipzen A."/>
            <person name="Lutzoni F."/>
            <person name="Magnuson J."/>
            <person name="Mondo S."/>
            <person name="Nolan M."/>
            <person name="Ohm R."/>
            <person name="Pangilinan J."/>
            <person name="Park H.-J."/>
            <person name="Ramirez L."/>
            <person name="Alfaro M."/>
            <person name="Sun H."/>
            <person name="Tritt A."/>
            <person name="Yoshinaga Y."/>
            <person name="Zwiers L.-H."/>
            <person name="Turgeon B."/>
            <person name="Goodwin S."/>
            <person name="Spatafora J."/>
            <person name="Crous P."/>
            <person name="Grigoriev I."/>
        </authorList>
    </citation>
    <scope>NUCLEOTIDE SEQUENCE</scope>
    <source>
        <strain evidence="1">CBS 161.51</strain>
    </source>
</reference>
<gene>
    <name evidence="1" type="ORF">EJ02DRAFT_182295</name>
</gene>
<keyword evidence="2" id="KW-1185">Reference proteome</keyword>
<proteinExistence type="predicted"/>
<evidence type="ECO:0000313" key="1">
    <source>
        <dbReference type="EMBL" id="KAF1942042.1"/>
    </source>
</evidence>
<accession>A0A6A5SQP1</accession>
<dbReference type="EMBL" id="ML976039">
    <property type="protein sequence ID" value="KAF1942042.1"/>
    <property type="molecule type" value="Genomic_DNA"/>
</dbReference>